<keyword evidence="4 6" id="KW-1133">Transmembrane helix</keyword>
<feature type="transmembrane region" description="Helical" evidence="6">
    <location>
        <begin position="44"/>
        <end position="62"/>
    </location>
</feature>
<dbReference type="PANTHER" id="PTHR30086:SF19">
    <property type="entry name" value="THREONINE EFFLUX PROTEIN"/>
    <property type="match status" value="1"/>
</dbReference>
<dbReference type="InterPro" id="IPR001123">
    <property type="entry name" value="LeuE-type"/>
</dbReference>
<accession>A0A255XTL7</accession>
<gene>
    <name evidence="7" type="ORF">CHR90_06220</name>
</gene>
<dbReference type="RefSeq" id="WP_094408133.1">
    <property type="nucleotide sequence ID" value="NZ_BMJZ01000006.1"/>
</dbReference>
<evidence type="ECO:0000256" key="4">
    <source>
        <dbReference type="ARBA" id="ARBA00022989"/>
    </source>
</evidence>
<keyword evidence="3 6" id="KW-0812">Transmembrane</keyword>
<dbReference type="EMBL" id="NOXS01000030">
    <property type="protein sequence ID" value="OYQ19714.1"/>
    <property type="molecule type" value="Genomic_DNA"/>
</dbReference>
<evidence type="ECO:0000256" key="1">
    <source>
        <dbReference type="ARBA" id="ARBA00004651"/>
    </source>
</evidence>
<dbReference type="Proteomes" id="UP000216361">
    <property type="component" value="Unassembled WGS sequence"/>
</dbReference>
<proteinExistence type="predicted"/>
<evidence type="ECO:0000256" key="3">
    <source>
        <dbReference type="ARBA" id="ARBA00022692"/>
    </source>
</evidence>
<dbReference type="PANTHER" id="PTHR30086">
    <property type="entry name" value="ARGININE EXPORTER PROTEIN ARGO"/>
    <property type="match status" value="1"/>
</dbReference>
<evidence type="ECO:0000256" key="5">
    <source>
        <dbReference type="ARBA" id="ARBA00023136"/>
    </source>
</evidence>
<keyword evidence="8" id="KW-1185">Reference proteome</keyword>
<comment type="caution">
    <text evidence="7">The sequence shown here is derived from an EMBL/GenBank/DDBJ whole genome shotgun (WGS) entry which is preliminary data.</text>
</comment>
<dbReference type="GO" id="GO:0005886">
    <property type="term" value="C:plasma membrane"/>
    <property type="evidence" value="ECO:0007669"/>
    <property type="project" value="UniProtKB-SubCell"/>
</dbReference>
<sequence>MTSDLAFIGLATVLLLGAMSPGPSFLLVARLAVAQSRGQGLAAALGMGIGAGIFALAALIGLQSLLTAVPALYVGIKLLGGAYLVYLAVLIWRGAKQPLAMTEGPTPAKSGQRAFLIALGTQLSNPKTAIAYTGIFAAFLPQGAELGTGLEVLALVLAVEIGWYAVVALLLSSPTPRAIYLRGKTGIDRAVGAALGFLGVKLLLSVRD</sequence>
<dbReference type="Pfam" id="PF01810">
    <property type="entry name" value="LysE"/>
    <property type="match status" value="1"/>
</dbReference>
<dbReference type="AlphaFoldDB" id="A0A255XTL7"/>
<evidence type="ECO:0000256" key="6">
    <source>
        <dbReference type="SAM" id="Phobius"/>
    </source>
</evidence>
<evidence type="ECO:0000313" key="8">
    <source>
        <dbReference type="Proteomes" id="UP000216361"/>
    </source>
</evidence>
<evidence type="ECO:0000313" key="7">
    <source>
        <dbReference type="EMBL" id="OYQ19714.1"/>
    </source>
</evidence>
<comment type="subcellular location">
    <subcellularLocation>
        <location evidence="1">Cell membrane</location>
        <topology evidence="1">Multi-pass membrane protein</topology>
    </subcellularLocation>
</comment>
<keyword evidence="2" id="KW-1003">Cell membrane</keyword>
<feature type="transmembrane region" description="Helical" evidence="6">
    <location>
        <begin position="152"/>
        <end position="172"/>
    </location>
</feature>
<name>A0A255XTL7_9PROT</name>
<evidence type="ECO:0000256" key="2">
    <source>
        <dbReference type="ARBA" id="ARBA00022475"/>
    </source>
</evidence>
<protein>
    <submittedName>
        <fullName evidence="7">Threonine transporter</fullName>
    </submittedName>
</protein>
<reference evidence="7 8" key="1">
    <citation type="submission" date="2017-07" db="EMBL/GenBank/DDBJ databases">
        <title>Elstera cyanobacteriorum sp. nov., a novel bacterium isolated from cyanobacterial aggregates in a eutrophic lake.</title>
        <authorList>
            <person name="Cai H."/>
        </authorList>
    </citation>
    <scope>NUCLEOTIDE SEQUENCE [LARGE SCALE GENOMIC DNA]</scope>
    <source>
        <strain evidence="7 8">TH019</strain>
    </source>
</reference>
<keyword evidence="5 6" id="KW-0472">Membrane</keyword>
<organism evidence="7 8">
    <name type="scientific">Elstera cyanobacteriorum</name>
    <dbReference type="NCBI Taxonomy" id="2022747"/>
    <lineage>
        <taxon>Bacteria</taxon>
        <taxon>Pseudomonadati</taxon>
        <taxon>Pseudomonadota</taxon>
        <taxon>Alphaproteobacteria</taxon>
        <taxon>Rhodospirillales</taxon>
        <taxon>Rhodospirillaceae</taxon>
        <taxon>Elstera</taxon>
    </lineage>
</organism>
<dbReference type="OrthoDB" id="7346064at2"/>
<feature type="transmembrane region" description="Helical" evidence="6">
    <location>
        <begin position="74"/>
        <end position="95"/>
    </location>
</feature>
<dbReference type="GO" id="GO:0015171">
    <property type="term" value="F:amino acid transmembrane transporter activity"/>
    <property type="evidence" value="ECO:0007669"/>
    <property type="project" value="TreeGrafter"/>
</dbReference>